<comment type="caution">
    <text evidence="19">The sequence shown here is derived from an EMBL/GenBank/DDBJ whole genome shotgun (WGS) entry which is preliminary data.</text>
</comment>
<dbReference type="InterPro" id="IPR000212">
    <property type="entry name" value="DNA_helicase_UvrD/REP"/>
</dbReference>
<evidence type="ECO:0000256" key="8">
    <source>
        <dbReference type="ARBA" id="ARBA00022840"/>
    </source>
</evidence>
<dbReference type="Gene3D" id="3.90.320.10">
    <property type="match status" value="1"/>
</dbReference>
<evidence type="ECO:0000256" key="1">
    <source>
        <dbReference type="ARBA" id="ARBA00009922"/>
    </source>
</evidence>
<keyword evidence="6 16" id="KW-0347">Helicase</keyword>
<evidence type="ECO:0000259" key="18">
    <source>
        <dbReference type="PROSITE" id="PS51217"/>
    </source>
</evidence>
<dbReference type="EC" id="5.6.2.4" evidence="13"/>
<keyword evidence="11" id="KW-0413">Isomerase</keyword>
<keyword evidence="20" id="KW-1185">Reference proteome</keyword>
<evidence type="ECO:0000256" key="9">
    <source>
        <dbReference type="ARBA" id="ARBA00023125"/>
    </source>
</evidence>
<evidence type="ECO:0000256" key="7">
    <source>
        <dbReference type="ARBA" id="ARBA00022839"/>
    </source>
</evidence>
<dbReference type="Pfam" id="PF12705">
    <property type="entry name" value="PDDEXK_1"/>
    <property type="match status" value="1"/>
</dbReference>
<feature type="domain" description="UvrD-like helicase C-terminal" evidence="18">
    <location>
        <begin position="416"/>
        <end position="701"/>
    </location>
</feature>
<dbReference type="EMBL" id="JANZXA010000006">
    <property type="protein sequence ID" value="MCT2399889.1"/>
    <property type="molecule type" value="Genomic_DNA"/>
</dbReference>
<name>A0ABT2I514_9SPHN</name>
<dbReference type="InterPro" id="IPR011335">
    <property type="entry name" value="Restrct_endonuc-II-like"/>
</dbReference>
<evidence type="ECO:0000256" key="11">
    <source>
        <dbReference type="ARBA" id="ARBA00023235"/>
    </source>
</evidence>
<evidence type="ECO:0000256" key="13">
    <source>
        <dbReference type="ARBA" id="ARBA00034808"/>
    </source>
</evidence>
<dbReference type="Proteomes" id="UP001165583">
    <property type="component" value="Unassembled WGS sequence"/>
</dbReference>
<comment type="similarity">
    <text evidence="1">Belongs to the helicase family. UvrD subfamily.</text>
</comment>
<dbReference type="PROSITE" id="PS51198">
    <property type="entry name" value="UVRD_HELICASE_ATP_BIND"/>
    <property type="match status" value="1"/>
</dbReference>
<dbReference type="SUPFAM" id="SSF52540">
    <property type="entry name" value="P-loop containing nucleoside triphosphate hydrolases"/>
    <property type="match status" value="1"/>
</dbReference>
<dbReference type="Pfam" id="PF00580">
    <property type="entry name" value="UvrD-helicase"/>
    <property type="match status" value="1"/>
</dbReference>
<protein>
    <recommendedName>
        <fullName evidence="13">DNA 3'-5' helicase</fullName>
        <ecNumber evidence="13">5.6.2.4</ecNumber>
    </recommendedName>
    <alternativeName>
        <fullName evidence="14">DNA 3'-5' helicase II</fullName>
    </alternativeName>
</protein>
<keyword evidence="5 16" id="KW-0378">Hydrolase</keyword>
<feature type="binding site" evidence="16">
    <location>
        <begin position="9"/>
        <end position="16"/>
    </location>
    <ligand>
        <name>ATP</name>
        <dbReference type="ChEBI" id="CHEBI:30616"/>
    </ligand>
</feature>
<comment type="catalytic activity">
    <reaction evidence="12">
        <text>Couples ATP hydrolysis with the unwinding of duplex DNA by translocating in the 3'-5' direction.</text>
        <dbReference type="EC" id="5.6.2.4"/>
    </reaction>
</comment>
<evidence type="ECO:0000313" key="19">
    <source>
        <dbReference type="EMBL" id="MCT2399889.1"/>
    </source>
</evidence>
<evidence type="ECO:0000259" key="17">
    <source>
        <dbReference type="PROSITE" id="PS51198"/>
    </source>
</evidence>
<gene>
    <name evidence="19" type="ORF">NZK81_10030</name>
</gene>
<dbReference type="Gene3D" id="3.40.50.300">
    <property type="entry name" value="P-loop containing nucleotide triphosphate hydrolases"/>
    <property type="match status" value="4"/>
</dbReference>
<keyword evidence="3 16" id="KW-0547">Nucleotide-binding</keyword>
<dbReference type="InterPro" id="IPR038726">
    <property type="entry name" value="PDDEXK_AddAB-type"/>
</dbReference>
<keyword evidence="8 16" id="KW-0067">ATP-binding</keyword>
<keyword evidence="9" id="KW-0238">DNA-binding</keyword>
<sequence>MTELSIVPAGAGAGKTHHIQETLTQWVRDGKVRPERILAVTFTEAAAGELRQRIRGALIADGNLQAALAVERAYVSTIHGLGRRLLIEHAFAAGSSPQQRLIAEDEQDLLIRRSIEENQALSELSRNLGAYGYRGSFTSDDTAEDSFRKTLLGVIALLRTLGPRGGDPAMADFVDASIRQGYRQPVGTPETLTAGLKQAVDALLLAFPRSLADDAGSAAAKTAFRDNFRALKQAEQLLSTGGKDWKLWQRLRDLRQSKRGSPTPDGYDDLAAAVMTAADTLVYHPGPLEDAVSHARALVEGAQSAMTDYETRKRELGVIDFSDMVTNAARILDEKPGVLAAIMDEVDCVIVDEFQDTNPIQFTFLWALARQAKRSLVVGDTKQAIMGFQGADPRLTVALTQQFETSPLNRNWRSDPRIMDFVNALGPCLFGDEYTSLTAQNPTGHDTALEIIELANKRGARSGGKPQHFVADRLLSLLSDDQVTIVDRHTKKLRPLEPRDIAVLCPTHNHCASYASALRSLGLPVRVAEGGWWQSKIVQAVCFALRFAVDPADSHAAICTATLGPGATALPDAIRALAQQGRIETPELSALQQLWPDALATPVDRLVHQVIEVAGLRDWCDRLDDPAQMRADLLRFEAEAAAFMDAHRDMREASGFYGQSANVFLGWLENKVGLKGEDLRPNPSGSEADGVEIVTWHASKGREWPIVVVCGLDHKLDPRAGTFSTKFPGFDDLDHVIEEATLAYAPEFAAPEATDRFLHELHPESEETARRLLYVALTRARDRLIIEWPQDDEKVEPPLPITGRRLLYDVCGIRFQGNQISVGDEDFPARMTICSKELPASFEAENKVHLDASDRELRFALERRPIDALTSVVSPSQAIATSRPLPSQIETRAIAPGVKLAGADLVQATDRGTAIHEALRILLCRPDLRHRVQEHCRILDAEVEFLSQQADALRQALADLGYPRLHVEQPIEVPLSDGGSQSIILDLIAEGPSGFMIVDHKSGAVADHAVRFERYWPQLAAYIDAVGTKGAKAVDGAAIFWTETGELTIGRGGS</sequence>
<dbReference type="InterPro" id="IPR013986">
    <property type="entry name" value="DExx_box_DNA_helicase_dom_sf"/>
</dbReference>
<dbReference type="Pfam" id="PF13361">
    <property type="entry name" value="UvrD_C"/>
    <property type="match status" value="1"/>
</dbReference>
<organism evidence="19 20">
    <name type="scientific">Novosphingobium mangrovi</name>
    <name type="common">ex Huang et al. 2023</name>
    <dbReference type="NCBI Taxonomy" id="2976432"/>
    <lineage>
        <taxon>Bacteria</taxon>
        <taxon>Pseudomonadati</taxon>
        <taxon>Pseudomonadota</taxon>
        <taxon>Alphaproteobacteria</taxon>
        <taxon>Sphingomonadales</taxon>
        <taxon>Sphingomonadaceae</taxon>
        <taxon>Novosphingobium</taxon>
    </lineage>
</organism>
<evidence type="ECO:0000256" key="4">
    <source>
        <dbReference type="ARBA" id="ARBA00022763"/>
    </source>
</evidence>
<evidence type="ECO:0000256" key="15">
    <source>
        <dbReference type="ARBA" id="ARBA00048988"/>
    </source>
</evidence>
<dbReference type="RefSeq" id="WP_260045996.1">
    <property type="nucleotide sequence ID" value="NZ_JANZXA010000006.1"/>
</dbReference>
<comment type="catalytic activity">
    <reaction evidence="15">
        <text>ATP + H2O = ADP + phosphate + H(+)</text>
        <dbReference type="Rhea" id="RHEA:13065"/>
        <dbReference type="ChEBI" id="CHEBI:15377"/>
        <dbReference type="ChEBI" id="CHEBI:15378"/>
        <dbReference type="ChEBI" id="CHEBI:30616"/>
        <dbReference type="ChEBI" id="CHEBI:43474"/>
        <dbReference type="ChEBI" id="CHEBI:456216"/>
        <dbReference type="EC" id="5.6.2.4"/>
    </reaction>
</comment>
<reference evidence="19" key="1">
    <citation type="submission" date="2022-09" db="EMBL/GenBank/DDBJ databases">
        <title>Novosphingobium sp. Nov., a polycyclic aromatic hydrocarbon-degrading bacterium isolated form mangrove sediments in HongKong.</title>
        <authorList>
            <person name="Hu Z."/>
        </authorList>
    </citation>
    <scope>NUCLEOTIDE SEQUENCE</scope>
    <source>
        <strain evidence="19">HK4-1</strain>
    </source>
</reference>
<evidence type="ECO:0000256" key="3">
    <source>
        <dbReference type="ARBA" id="ARBA00022741"/>
    </source>
</evidence>
<keyword evidence="7" id="KW-0269">Exonuclease</keyword>
<evidence type="ECO:0000256" key="14">
    <source>
        <dbReference type="ARBA" id="ARBA00034923"/>
    </source>
</evidence>
<dbReference type="PANTHER" id="PTHR11070">
    <property type="entry name" value="UVRD / RECB / PCRA DNA HELICASE FAMILY MEMBER"/>
    <property type="match status" value="1"/>
</dbReference>
<evidence type="ECO:0000256" key="12">
    <source>
        <dbReference type="ARBA" id="ARBA00034617"/>
    </source>
</evidence>
<dbReference type="InterPro" id="IPR014017">
    <property type="entry name" value="DNA_helicase_UvrD-like_C"/>
</dbReference>
<dbReference type="PANTHER" id="PTHR11070:SF2">
    <property type="entry name" value="ATP-DEPENDENT DNA HELICASE SRS2"/>
    <property type="match status" value="1"/>
</dbReference>
<dbReference type="PROSITE" id="PS51217">
    <property type="entry name" value="UVRD_HELICASE_CTER"/>
    <property type="match status" value="1"/>
</dbReference>
<dbReference type="InterPro" id="IPR027417">
    <property type="entry name" value="P-loop_NTPase"/>
</dbReference>
<feature type="domain" description="UvrD-like helicase ATP-binding" evidence="17">
    <location>
        <begin position="1"/>
        <end position="415"/>
    </location>
</feature>
<evidence type="ECO:0000256" key="2">
    <source>
        <dbReference type="ARBA" id="ARBA00022722"/>
    </source>
</evidence>
<evidence type="ECO:0000256" key="6">
    <source>
        <dbReference type="ARBA" id="ARBA00022806"/>
    </source>
</evidence>
<dbReference type="SUPFAM" id="SSF52980">
    <property type="entry name" value="Restriction endonuclease-like"/>
    <property type="match status" value="1"/>
</dbReference>
<evidence type="ECO:0000256" key="16">
    <source>
        <dbReference type="PROSITE-ProRule" id="PRU00560"/>
    </source>
</evidence>
<evidence type="ECO:0000256" key="5">
    <source>
        <dbReference type="ARBA" id="ARBA00022801"/>
    </source>
</evidence>
<evidence type="ECO:0000256" key="10">
    <source>
        <dbReference type="ARBA" id="ARBA00023204"/>
    </source>
</evidence>
<keyword evidence="4" id="KW-0227">DNA damage</keyword>
<proteinExistence type="inferred from homology"/>
<accession>A0ABT2I514</accession>
<dbReference type="InterPro" id="IPR014016">
    <property type="entry name" value="UvrD-like_ATP-bd"/>
</dbReference>
<dbReference type="InterPro" id="IPR011604">
    <property type="entry name" value="PDDEXK-like_dom_sf"/>
</dbReference>
<keyword evidence="2" id="KW-0540">Nuclease</keyword>
<evidence type="ECO:0000313" key="20">
    <source>
        <dbReference type="Proteomes" id="UP001165583"/>
    </source>
</evidence>
<dbReference type="Gene3D" id="1.10.10.160">
    <property type="match status" value="1"/>
</dbReference>
<keyword evidence="10" id="KW-0234">DNA repair</keyword>